<dbReference type="Gene3D" id="2.60.40.420">
    <property type="entry name" value="Cupredoxins - blue copper proteins"/>
    <property type="match status" value="1"/>
</dbReference>
<keyword evidence="1" id="KW-0479">Metal-binding</keyword>
<feature type="chain" id="PRO_5043901507" evidence="4">
    <location>
        <begin position="29"/>
        <end position="216"/>
    </location>
</feature>
<name>A0AAW2XST0_9LAMI</name>
<dbReference type="GO" id="GO:0046872">
    <property type="term" value="F:metal ion binding"/>
    <property type="evidence" value="ECO:0007669"/>
    <property type="project" value="UniProtKB-KW"/>
</dbReference>
<evidence type="ECO:0000256" key="4">
    <source>
        <dbReference type="SAM" id="SignalP"/>
    </source>
</evidence>
<protein>
    <submittedName>
        <fullName evidence="6">Mavicyanin</fullName>
    </submittedName>
</protein>
<dbReference type="SUPFAM" id="SSF49503">
    <property type="entry name" value="Cupredoxins"/>
    <property type="match status" value="1"/>
</dbReference>
<comment type="caution">
    <text evidence="6">The sequence shown here is derived from an EMBL/GenBank/DDBJ whole genome shotgun (WGS) entry which is preliminary data.</text>
</comment>
<dbReference type="InterPro" id="IPR003245">
    <property type="entry name" value="Phytocyanin_dom"/>
</dbReference>
<dbReference type="InterPro" id="IPR008972">
    <property type="entry name" value="Cupredoxin"/>
</dbReference>
<keyword evidence="4" id="KW-0732">Signal</keyword>
<dbReference type="AlphaFoldDB" id="A0AAW2XST0"/>
<feature type="signal peptide" evidence="4">
    <location>
        <begin position="1"/>
        <end position="28"/>
    </location>
</feature>
<dbReference type="Pfam" id="PF02298">
    <property type="entry name" value="Cu_bind_like"/>
    <property type="match status" value="1"/>
</dbReference>
<keyword evidence="3" id="KW-0472">Membrane</keyword>
<evidence type="ECO:0000259" key="5">
    <source>
        <dbReference type="PROSITE" id="PS51485"/>
    </source>
</evidence>
<evidence type="ECO:0000313" key="6">
    <source>
        <dbReference type="EMBL" id="KAL0457227.1"/>
    </source>
</evidence>
<feature type="transmembrane region" description="Helical" evidence="3">
    <location>
        <begin position="163"/>
        <end position="184"/>
    </location>
</feature>
<dbReference type="GO" id="GO:0009055">
    <property type="term" value="F:electron transfer activity"/>
    <property type="evidence" value="ECO:0007669"/>
    <property type="project" value="InterPro"/>
</dbReference>
<evidence type="ECO:0000256" key="1">
    <source>
        <dbReference type="ARBA" id="ARBA00022723"/>
    </source>
</evidence>
<dbReference type="PANTHER" id="PTHR33021">
    <property type="entry name" value="BLUE COPPER PROTEIN"/>
    <property type="match status" value="1"/>
</dbReference>
<dbReference type="PROSITE" id="PS51485">
    <property type="entry name" value="PHYTOCYANIN"/>
    <property type="match status" value="1"/>
</dbReference>
<keyword evidence="2" id="KW-0325">Glycoprotein</keyword>
<dbReference type="PANTHER" id="PTHR33021:SF339">
    <property type="entry name" value="OS07G0570600 PROTEIN"/>
    <property type="match status" value="1"/>
</dbReference>
<evidence type="ECO:0000256" key="2">
    <source>
        <dbReference type="ARBA" id="ARBA00023180"/>
    </source>
</evidence>
<organism evidence="6">
    <name type="scientific">Sesamum latifolium</name>
    <dbReference type="NCBI Taxonomy" id="2727402"/>
    <lineage>
        <taxon>Eukaryota</taxon>
        <taxon>Viridiplantae</taxon>
        <taxon>Streptophyta</taxon>
        <taxon>Embryophyta</taxon>
        <taxon>Tracheophyta</taxon>
        <taxon>Spermatophyta</taxon>
        <taxon>Magnoliopsida</taxon>
        <taxon>eudicotyledons</taxon>
        <taxon>Gunneridae</taxon>
        <taxon>Pentapetalae</taxon>
        <taxon>asterids</taxon>
        <taxon>lamiids</taxon>
        <taxon>Lamiales</taxon>
        <taxon>Pedaliaceae</taxon>
        <taxon>Sesamum</taxon>
    </lineage>
</organism>
<keyword evidence="3" id="KW-1133">Transmembrane helix</keyword>
<sequence length="216" mass="22977">MGSILGKRAVALVLVCLMFASTVQLSAGAVYKVGDSAGWTTIGNVDYNLWAATKTFQVNDTIVFEYNPQFHNVMQVTHAEFRACNASSPISTHTTGNDSITINTHGHHFFLCGVPGHCQAGQKVDINVIRAPSVAPSPSGLVPSPVPPVTVPALSPNDAPHVMILQFGWLLLVFQLLFVFYFSFSSHEDGESPVSASAIASIEAGALIQFGSFDIG</sequence>
<accession>A0AAW2XST0</accession>
<gene>
    <name evidence="6" type="ORF">Slati_1061900</name>
</gene>
<reference evidence="6" key="1">
    <citation type="submission" date="2020-06" db="EMBL/GenBank/DDBJ databases">
        <authorList>
            <person name="Li T."/>
            <person name="Hu X."/>
            <person name="Zhang T."/>
            <person name="Song X."/>
            <person name="Zhang H."/>
            <person name="Dai N."/>
            <person name="Sheng W."/>
            <person name="Hou X."/>
            <person name="Wei L."/>
        </authorList>
    </citation>
    <scope>NUCLEOTIDE SEQUENCE</scope>
    <source>
        <strain evidence="6">KEN1</strain>
        <tissue evidence="6">Leaf</tissue>
    </source>
</reference>
<dbReference type="InterPro" id="IPR039391">
    <property type="entry name" value="Phytocyanin-like"/>
</dbReference>
<proteinExistence type="predicted"/>
<evidence type="ECO:0000256" key="3">
    <source>
        <dbReference type="SAM" id="Phobius"/>
    </source>
</evidence>
<keyword evidence="3" id="KW-0812">Transmembrane</keyword>
<feature type="domain" description="Phytocyanin" evidence="5">
    <location>
        <begin position="29"/>
        <end position="130"/>
    </location>
</feature>
<dbReference type="EMBL" id="JACGWN010000003">
    <property type="protein sequence ID" value="KAL0457227.1"/>
    <property type="molecule type" value="Genomic_DNA"/>
</dbReference>
<dbReference type="GO" id="GO:0005886">
    <property type="term" value="C:plasma membrane"/>
    <property type="evidence" value="ECO:0007669"/>
    <property type="project" value="TreeGrafter"/>
</dbReference>
<reference evidence="6" key="2">
    <citation type="journal article" date="2024" name="Plant">
        <title>Genomic evolution and insights into agronomic trait innovations of Sesamum species.</title>
        <authorList>
            <person name="Miao H."/>
            <person name="Wang L."/>
            <person name="Qu L."/>
            <person name="Liu H."/>
            <person name="Sun Y."/>
            <person name="Le M."/>
            <person name="Wang Q."/>
            <person name="Wei S."/>
            <person name="Zheng Y."/>
            <person name="Lin W."/>
            <person name="Duan Y."/>
            <person name="Cao H."/>
            <person name="Xiong S."/>
            <person name="Wang X."/>
            <person name="Wei L."/>
            <person name="Li C."/>
            <person name="Ma Q."/>
            <person name="Ju M."/>
            <person name="Zhao R."/>
            <person name="Li G."/>
            <person name="Mu C."/>
            <person name="Tian Q."/>
            <person name="Mei H."/>
            <person name="Zhang T."/>
            <person name="Gao T."/>
            <person name="Zhang H."/>
        </authorList>
    </citation>
    <scope>NUCLEOTIDE SEQUENCE</scope>
    <source>
        <strain evidence="6">KEN1</strain>
    </source>
</reference>
<dbReference type="FunFam" id="2.60.40.420:FF:000003">
    <property type="entry name" value="Blue copper"/>
    <property type="match status" value="1"/>
</dbReference>